<evidence type="ECO:0000313" key="3">
    <source>
        <dbReference type="EMBL" id="SEW36448.1"/>
    </source>
</evidence>
<protein>
    <submittedName>
        <fullName evidence="3">Uncharacterized iron-regulated membrane protein</fullName>
    </submittedName>
</protein>
<accession>A0A1I0R7B0</accession>
<evidence type="ECO:0000256" key="1">
    <source>
        <dbReference type="SAM" id="MobiDB-lite"/>
    </source>
</evidence>
<gene>
    <name evidence="3" type="ORF">SAMN05216290_3180</name>
</gene>
<feature type="region of interest" description="Disordered" evidence="1">
    <location>
        <begin position="389"/>
        <end position="421"/>
    </location>
</feature>
<dbReference type="Pfam" id="PF03929">
    <property type="entry name" value="PepSY_TM"/>
    <property type="match status" value="1"/>
</dbReference>
<sequence>MKNKQRKSSNKSALRRFNDWIHLWLGLISGIIVFIVSITGCIYVFQQDIKDAVEPWRFVEAQNTAFVPPSQLLDTAQLHMPGATATGLTYSNAEGAAAVGFSSMIDGKRSFTAVFMNPYTGEFLYKQQTIGEGTFDFFRFIIDGHRALWMPYEIGRPVVGVGTLIFVVLLITGLVMWWPKNTRKSSLRKSFKIKWNGSFKRVNYDLHNVLGFYSLLLALVLAITGLVYSFEWVGDGIYYLASGGEERPGHSHPHSNLDNMNMAVSDSIPLIDQAWYKTLEVQPTAAGWYMSPTLADDDDVYEVLAYLNDGSWYNQNVYYYDRYTLEPYRWPGDRFSEAGLADKLMMLNYDMHIGVALGLPGKILAFFISLICASLPITGFLVWWNKKKKPKKSDKPAASGNQNAKGKISRPKVVKSNAAIA</sequence>
<name>A0A1I0R7B0_9BACT</name>
<evidence type="ECO:0000313" key="4">
    <source>
        <dbReference type="Proteomes" id="UP000199437"/>
    </source>
</evidence>
<proteinExistence type="predicted"/>
<dbReference type="RefSeq" id="WP_090259690.1">
    <property type="nucleotide sequence ID" value="NZ_FOIR01000003.1"/>
</dbReference>
<keyword evidence="2" id="KW-0472">Membrane</keyword>
<keyword evidence="4" id="KW-1185">Reference proteome</keyword>
<dbReference type="OrthoDB" id="111691at2"/>
<organism evidence="3 4">
    <name type="scientific">Roseivirga pacifica</name>
    <dbReference type="NCBI Taxonomy" id="1267423"/>
    <lineage>
        <taxon>Bacteria</taxon>
        <taxon>Pseudomonadati</taxon>
        <taxon>Bacteroidota</taxon>
        <taxon>Cytophagia</taxon>
        <taxon>Cytophagales</taxon>
        <taxon>Roseivirgaceae</taxon>
        <taxon>Roseivirga</taxon>
    </lineage>
</organism>
<feature type="transmembrane region" description="Helical" evidence="2">
    <location>
        <begin position="363"/>
        <end position="384"/>
    </location>
</feature>
<dbReference type="PANTHER" id="PTHR34219">
    <property type="entry name" value="IRON-REGULATED INNER MEMBRANE PROTEIN-RELATED"/>
    <property type="match status" value="1"/>
</dbReference>
<keyword evidence="2" id="KW-1133">Transmembrane helix</keyword>
<dbReference type="AlphaFoldDB" id="A0A1I0R7B0"/>
<reference evidence="4" key="1">
    <citation type="submission" date="2016-10" db="EMBL/GenBank/DDBJ databases">
        <authorList>
            <person name="Varghese N."/>
            <person name="Submissions S."/>
        </authorList>
    </citation>
    <scope>NUCLEOTIDE SEQUENCE [LARGE SCALE GENOMIC DNA]</scope>
    <source>
        <strain evidence="4">CGMCC 1.12402</strain>
    </source>
</reference>
<keyword evidence="2" id="KW-0812">Transmembrane</keyword>
<dbReference type="STRING" id="1267423.SAMN05216290_3180"/>
<evidence type="ECO:0000256" key="2">
    <source>
        <dbReference type="SAM" id="Phobius"/>
    </source>
</evidence>
<dbReference type="InterPro" id="IPR005625">
    <property type="entry name" value="PepSY-ass_TM"/>
</dbReference>
<dbReference type="PANTHER" id="PTHR34219:SF3">
    <property type="entry name" value="BLL7967 PROTEIN"/>
    <property type="match status" value="1"/>
</dbReference>
<feature type="transmembrane region" description="Helical" evidence="2">
    <location>
        <begin position="158"/>
        <end position="179"/>
    </location>
</feature>
<feature type="transmembrane region" description="Helical" evidence="2">
    <location>
        <begin position="21"/>
        <end position="45"/>
    </location>
</feature>
<dbReference type="GeneID" id="99987858"/>
<feature type="transmembrane region" description="Helical" evidence="2">
    <location>
        <begin position="210"/>
        <end position="230"/>
    </location>
</feature>
<dbReference type="EMBL" id="FOIR01000003">
    <property type="protein sequence ID" value="SEW36448.1"/>
    <property type="molecule type" value="Genomic_DNA"/>
</dbReference>
<dbReference type="Proteomes" id="UP000199437">
    <property type="component" value="Unassembled WGS sequence"/>
</dbReference>